<comment type="similarity">
    <text evidence="2">Belongs to the DAMOX/DASOX family.</text>
</comment>
<dbReference type="SUPFAM" id="SSF54373">
    <property type="entry name" value="FAD-linked reductases, C-terminal domain"/>
    <property type="match status" value="1"/>
</dbReference>
<reference evidence="12" key="1">
    <citation type="submission" date="2009-09" db="EMBL/GenBank/DDBJ databases">
        <title>The complete genome of Kribbella flavida DSM 17836.</title>
        <authorList>
            <consortium name="US DOE Joint Genome Institute (JGI-PGF)"/>
            <person name="Lucas S."/>
            <person name="Copeland A."/>
            <person name="Lapidus A."/>
            <person name="Glavina del Rio T."/>
            <person name="Dalin E."/>
            <person name="Tice H."/>
            <person name="Bruce D."/>
            <person name="Goodwin L."/>
            <person name="Pitluck S."/>
            <person name="Kyrpides N."/>
            <person name="Mavromatis K."/>
            <person name="Ivanova N."/>
            <person name="Saunders E."/>
            <person name="Brettin T."/>
            <person name="Detter J.C."/>
            <person name="Han C."/>
            <person name="Larimer F."/>
            <person name="Land M."/>
            <person name="Hauser L."/>
            <person name="Markowitz V."/>
            <person name="Cheng J.-F."/>
            <person name="Hugenholtz P."/>
            <person name="Woyke T."/>
            <person name="Wu D."/>
            <person name="Pukall R."/>
            <person name="Klenk H.-P."/>
            <person name="Eisen J.A."/>
        </authorList>
    </citation>
    <scope>NUCLEOTIDE SEQUENCE [LARGE SCALE GENOMIC DNA]</scope>
    <source>
        <strain evidence="12">DSM 17836 / JCM 10339 / NBRC 14399</strain>
    </source>
</reference>
<sequence>MRVIVVGAGVIGLTCAVRLAEAGYDVGLFARDLPLETTSAVSAAIWYPYLAAPEDRVADWARTSYAEFAELAQSQPAVRMRRGREFLTTPRPDPFWADVPADFERIAAPPAGFQDGWSFSTPVVEMPLYLQYLVQRLEAAGGSLTRAALSALPNSAEVVVNCAGLGARLTAGDPTVTPVRGQVLTVEQFGLTEWLLADQNPHDLTYVVPRSHDVVIGGTSRPDSWDLAVDADTAQAMLDRAAALVPGLRNAKVLKHRVGLRPARPAVRCQSVHVGDQTVVHCYGHGGSGVTLSWGCADEVLALVKNAA</sequence>
<evidence type="ECO:0000256" key="3">
    <source>
        <dbReference type="ARBA" id="ARBA00022630"/>
    </source>
</evidence>
<feature type="binding site" evidence="9">
    <location>
        <begin position="286"/>
        <end position="291"/>
    </location>
    <ligand>
        <name>FAD</name>
        <dbReference type="ChEBI" id="CHEBI:57692"/>
    </ligand>
</feature>
<evidence type="ECO:0000256" key="8">
    <source>
        <dbReference type="ARBA" id="ARBA00049547"/>
    </source>
</evidence>
<dbReference type="EMBL" id="CP001736">
    <property type="protein sequence ID" value="ADB34031.1"/>
    <property type="molecule type" value="Genomic_DNA"/>
</dbReference>
<dbReference type="PANTHER" id="PTHR11530">
    <property type="entry name" value="D-AMINO ACID OXIDASE"/>
    <property type="match status" value="1"/>
</dbReference>
<evidence type="ECO:0000259" key="10">
    <source>
        <dbReference type="Pfam" id="PF01266"/>
    </source>
</evidence>
<feature type="binding site" evidence="9">
    <location>
        <position position="206"/>
    </location>
    <ligand>
        <name>D-dopa</name>
        <dbReference type="ChEBI" id="CHEBI:149689"/>
    </ligand>
</feature>
<feature type="domain" description="FAD dependent oxidoreductase" evidence="10">
    <location>
        <begin position="2"/>
        <end position="300"/>
    </location>
</feature>
<dbReference type="AlphaFoldDB" id="D2Q3A8"/>
<dbReference type="InterPro" id="IPR023209">
    <property type="entry name" value="DAO"/>
</dbReference>
<keyword evidence="12" id="KW-1185">Reference proteome</keyword>
<dbReference type="EC" id="1.4.3.3" evidence="6"/>
<dbReference type="STRING" id="479435.Kfla_5015"/>
<comment type="catalytic activity">
    <reaction evidence="8">
        <text>a D-alpha-amino acid + O2 + H2O = a 2-oxocarboxylate + H2O2 + NH4(+)</text>
        <dbReference type="Rhea" id="RHEA:21816"/>
        <dbReference type="ChEBI" id="CHEBI:15377"/>
        <dbReference type="ChEBI" id="CHEBI:15379"/>
        <dbReference type="ChEBI" id="CHEBI:16240"/>
        <dbReference type="ChEBI" id="CHEBI:28938"/>
        <dbReference type="ChEBI" id="CHEBI:35179"/>
        <dbReference type="ChEBI" id="CHEBI:59871"/>
        <dbReference type="EC" id="1.4.3.3"/>
    </reaction>
    <physiologicalReaction direction="left-to-right" evidence="8">
        <dbReference type="Rhea" id="RHEA:21817"/>
    </physiologicalReaction>
</comment>
<keyword evidence="4 9" id="KW-0274">FAD</keyword>
<dbReference type="OrthoDB" id="246701at2"/>
<dbReference type="PANTHER" id="PTHR11530:SF11">
    <property type="entry name" value="D-ASPARTATE OXIDASE"/>
    <property type="match status" value="1"/>
</dbReference>
<dbReference type="Pfam" id="PF01266">
    <property type="entry name" value="DAO"/>
    <property type="match status" value="1"/>
</dbReference>
<evidence type="ECO:0000256" key="7">
    <source>
        <dbReference type="ARBA" id="ARBA00039751"/>
    </source>
</evidence>
<reference evidence="11 12" key="2">
    <citation type="journal article" date="2010" name="Stand. Genomic Sci.">
        <title>Complete genome sequence of Kribbella flavida type strain (IFO 14399).</title>
        <authorList>
            <person name="Pukall R."/>
            <person name="Lapidus A."/>
            <person name="Glavina Del Rio T."/>
            <person name="Copeland A."/>
            <person name="Tice H."/>
            <person name="Cheng J.-F."/>
            <person name="Lucas S."/>
            <person name="Chen F."/>
            <person name="Nolan M."/>
            <person name="LaButti K."/>
            <person name="Pati A."/>
            <person name="Ivanova N."/>
            <person name="Mavrommatis K."/>
            <person name="Mikhailova N."/>
            <person name="Pitluck S."/>
            <person name="Bruce D."/>
            <person name="Goodwin L."/>
            <person name="Land M."/>
            <person name="Hauser L."/>
            <person name="Chang Y.-J."/>
            <person name="Jeffries C.D."/>
            <person name="Chen A."/>
            <person name="Palaniappan K."/>
            <person name="Chain P."/>
            <person name="Rohde M."/>
            <person name="Goeker M."/>
            <person name="Bristow J."/>
            <person name="Eisen J.A."/>
            <person name="Markowitz V."/>
            <person name="Hugenholtz P."/>
            <person name="Kyrpides N.C."/>
            <person name="Klenk H.-P."/>
            <person name="Brettin T."/>
        </authorList>
    </citation>
    <scope>NUCLEOTIDE SEQUENCE [LARGE SCALE GENOMIC DNA]</scope>
    <source>
        <strain evidence="12">DSM 17836 / JCM 10339 / NBRC 14399</strain>
    </source>
</reference>
<evidence type="ECO:0000313" key="11">
    <source>
        <dbReference type="EMBL" id="ADB34031.1"/>
    </source>
</evidence>
<evidence type="ECO:0000256" key="6">
    <source>
        <dbReference type="ARBA" id="ARBA00039101"/>
    </source>
</evidence>
<dbReference type="RefSeq" id="WP_012922585.1">
    <property type="nucleotide sequence ID" value="NC_013729.1"/>
</dbReference>
<protein>
    <recommendedName>
        <fullName evidence="7">D-amino-acid oxidase</fullName>
        <ecNumber evidence="6">1.4.3.3</ecNumber>
    </recommendedName>
</protein>
<dbReference type="GO" id="GO:0005737">
    <property type="term" value="C:cytoplasm"/>
    <property type="evidence" value="ECO:0007669"/>
    <property type="project" value="TreeGrafter"/>
</dbReference>
<dbReference type="PIRSF" id="PIRSF000189">
    <property type="entry name" value="D-aa_oxidase"/>
    <property type="match status" value="1"/>
</dbReference>
<feature type="binding site" evidence="9">
    <location>
        <position position="261"/>
    </location>
    <ligand>
        <name>D-dopa</name>
        <dbReference type="ChEBI" id="CHEBI:149689"/>
    </ligand>
</feature>
<gene>
    <name evidence="11" type="ordered locus">Kfla_5015</name>
</gene>
<dbReference type="KEGG" id="kfl:Kfla_5015"/>
<dbReference type="GO" id="GO:0019478">
    <property type="term" value="P:D-amino acid catabolic process"/>
    <property type="evidence" value="ECO:0007669"/>
    <property type="project" value="TreeGrafter"/>
</dbReference>
<keyword evidence="3" id="KW-0285">Flavoprotein</keyword>
<comment type="cofactor">
    <cofactor evidence="1 9">
        <name>FAD</name>
        <dbReference type="ChEBI" id="CHEBI:57692"/>
    </cofactor>
</comment>
<dbReference type="GO" id="GO:0003884">
    <property type="term" value="F:D-amino-acid oxidase activity"/>
    <property type="evidence" value="ECO:0007669"/>
    <property type="project" value="UniProtKB-EC"/>
</dbReference>
<evidence type="ECO:0000256" key="5">
    <source>
        <dbReference type="ARBA" id="ARBA00023002"/>
    </source>
</evidence>
<dbReference type="Gene3D" id="3.30.9.10">
    <property type="entry name" value="D-Amino Acid Oxidase, subunit A, domain 2"/>
    <property type="match status" value="1"/>
</dbReference>
<evidence type="ECO:0000256" key="9">
    <source>
        <dbReference type="PIRSR" id="PIRSR000189-1"/>
    </source>
</evidence>
<keyword evidence="5 11" id="KW-0560">Oxidoreductase</keyword>
<dbReference type="SUPFAM" id="SSF51971">
    <property type="entry name" value="Nucleotide-binding domain"/>
    <property type="match status" value="1"/>
</dbReference>
<feature type="binding site" evidence="9">
    <location>
        <begin position="38"/>
        <end position="39"/>
    </location>
    <ligand>
        <name>FAD</name>
        <dbReference type="ChEBI" id="CHEBI:57692"/>
    </ligand>
</feature>
<name>D2Q3A8_KRIFD</name>
<proteinExistence type="inferred from homology"/>
<dbReference type="Proteomes" id="UP000007967">
    <property type="component" value="Chromosome"/>
</dbReference>
<dbReference type="InterPro" id="IPR006076">
    <property type="entry name" value="FAD-dep_OxRdtase"/>
</dbReference>
<feature type="binding site" evidence="9">
    <location>
        <position position="287"/>
    </location>
    <ligand>
        <name>D-dopa</name>
        <dbReference type="ChEBI" id="CHEBI:149689"/>
    </ligand>
</feature>
<dbReference type="HOGENOM" id="CLU_034311_0_0_11"/>
<dbReference type="Gene3D" id="3.40.50.720">
    <property type="entry name" value="NAD(P)-binding Rossmann-like Domain"/>
    <property type="match status" value="1"/>
</dbReference>
<evidence type="ECO:0000256" key="2">
    <source>
        <dbReference type="ARBA" id="ARBA00006730"/>
    </source>
</evidence>
<evidence type="ECO:0000256" key="1">
    <source>
        <dbReference type="ARBA" id="ARBA00001974"/>
    </source>
</evidence>
<accession>D2Q3A8</accession>
<organism evidence="11 12">
    <name type="scientific">Kribbella flavida (strain DSM 17836 / JCM 10339 / NBRC 14399)</name>
    <dbReference type="NCBI Taxonomy" id="479435"/>
    <lineage>
        <taxon>Bacteria</taxon>
        <taxon>Bacillati</taxon>
        <taxon>Actinomycetota</taxon>
        <taxon>Actinomycetes</taxon>
        <taxon>Propionibacteriales</taxon>
        <taxon>Kribbellaceae</taxon>
        <taxon>Kribbella</taxon>
    </lineage>
</organism>
<dbReference type="GO" id="GO:0071949">
    <property type="term" value="F:FAD binding"/>
    <property type="evidence" value="ECO:0007669"/>
    <property type="project" value="InterPro"/>
</dbReference>
<dbReference type="eggNOG" id="COG0665">
    <property type="taxonomic scope" value="Bacteria"/>
</dbReference>
<evidence type="ECO:0000313" key="12">
    <source>
        <dbReference type="Proteomes" id="UP000007967"/>
    </source>
</evidence>
<evidence type="ECO:0000256" key="4">
    <source>
        <dbReference type="ARBA" id="ARBA00022827"/>
    </source>
</evidence>